<evidence type="ECO:0000313" key="7">
    <source>
        <dbReference type="EMBL" id="NMX96604.1"/>
    </source>
</evidence>
<dbReference type="GO" id="GO:0005886">
    <property type="term" value="C:plasma membrane"/>
    <property type="evidence" value="ECO:0007669"/>
    <property type="project" value="InterPro"/>
</dbReference>
<feature type="domain" description="Lipopolysaccharide assembly protein A" evidence="6">
    <location>
        <begin position="26"/>
        <end position="71"/>
    </location>
</feature>
<keyword evidence="2 5" id="KW-0812">Transmembrane</keyword>
<name>A0A0R3BDC6_PSEVE</name>
<protein>
    <submittedName>
        <fullName evidence="7">LapA family protein</fullName>
    </submittedName>
</protein>
<keyword evidence="1" id="KW-1003">Cell membrane</keyword>
<evidence type="ECO:0000259" key="6">
    <source>
        <dbReference type="Pfam" id="PF06305"/>
    </source>
</evidence>
<sequence>MRGIKRAVVLLTVLVVALVVIAFVLENQQGVSLSFLGLATGQMPVSVFVTVALIVGMLIGPLLGVLVRSRRHKSTPAGRA</sequence>
<evidence type="ECO:0000256" key="2">
    <source>
        <dbReference type="ARBA" id="ARBA00022692"/>
    </source>
</evidence>
<dbReference type="Pfam" id="PF06305">
    <property type="entry name" value="LapA_dom"/>
    <property type="match status" value="1"/>
</dbReference>
<evidence type="ECO:0000256" key="4">
    <source>
        <dbReference type="ARBA" id="ARBA00023136"/>
    </source>
</evidence>
<dbReference type="AlphaFoldDB" id="A0A0R3BDC6"/>
<keyword evidence="4 5" id="KW-0472">Membrane</keyword>
<evidence type="ECO:0000256" key="5">
    <source>
        <dbReference type="SAM" id="Phobius"/>
    </source>
</evidence>
<feature type="transmembrane region" description="Helical" evidence="5">
    <location>
        <begin position="45"/>
        <end position="67"/>
    </location>
</feature>
<reference evidence="7 8" key="1">
    <citation type="journal article" date="2020" name="Front. Microbiol.">
        <title>Genetic Organization of the aprX-lipA2 Operon Affects the Proteolytic Potential of Pseudomonas Species in Milk.</title>
        <authorList>
            <person name="Maier C."/>
            <person name="Huptas C."/>
            <person name="von Neubeck M."/>
            <person name="Scherer S."/>
            <person name="Wenning M."/>
            <person name="Lucking G."/>
        </authorList>
    </citation>
    <scope>NUCLEOTIDE SEQUENCE [LARGE SCALE GENOMIC DNA]</scope>
    <source>
        <strain evidence="7 8">WS 4671</strain>
    </source>
</reference>
<dbReference type="InterPro" id="IPR010445">
    <property type="entry name" value="LapA_dom"/>
</dbReference>
<evidence type="ECO:0000256" key="1">
    <source>
        <dbReference type="ARBA" id="ARBA00022475"/>
    </source>
</evidence>
<dbReference type="RefSeq" id="WP_057003754.1">
    <property type="nucleotide sequence ID" value="NZ_JAAQWE010000006.1"/>
</dbReference>
<keyword evidence="3 5" id="KW-1133">Transmembrane helix</keyword>
<dbReference type="EMBL" id="JAAQWE010000006">
    <property type="protein sequence ID" value="NMX96604.1"/>
    <property type="molecule type" value="Genomic_DNA"/>
</dbReference>
<dbReference type="Proteomes" id="UP000552560">
    <property type="component" value="Unassembled WGS sequence"/>
</dbReference>
<evidence type="ECO:0000313" key="8">
    <source>
        <dbReference type="Proteomes" id="UP000552560"/>
    </source>
</evidence>
<dbReference type="OrthoDB" id="7032155at2"/>
<evidence type="ECO:0000256" key="3">
    <source>
        <dbReference type="ARBA" id="ARBA00022989"/>
    </source>
</evidence>
<proteinExistence type="predicted"/>
<accession>A0A0R3BDC6</accession>
<comment type="caution">
    <text evidence="7">The sequence shown here is derived from an EMBL/GenBank/DDBJ whole genome shotgun (WGS) entry which is preliminary data.</text>
</comment>
<organism evidence="7 8">
    <name type="scientific">Pseudomonas veronii</name>
    <dbReference type="NCBI Taxonomy" id="76761"/>
    <lineage>
        <taxon>Bacteria</taxon>
        <taxon>Pseudomonadati</taxon>
        <taxon>Pseudomonadota</taxon>
        <taxon>Gammaproteobacteria</taxon>
        <taxon>Pseudomonadales</taxon>
        <taxon>Pseudomonadaceae</taxon>
        <taxon>Pseudomonas</taxon>
    </lineage>
</organism>
<gene>
    <name evidence="7" type="ORF">HBO43_08330</name>
</gene>
<feature type="transmembrane region" description="Helical" evidence="5">
    <location>
        <begin position="7"/>
        <end position="25"/>
    </location>
</feature>